<evidence type="ECO:0000256" key="1">
    <source>
        <dbReference type="ARBA" id="ARBA00022723"/>
    </source>
</evidence>
<sequence>MSDIPEDCPGVGTEHAGQASACQGCPNQSSCQSGQTPAPDPNIQVVADRLRNVKCVILVLSGKGGVGKSTVAAQLAFALSLNPERQIGLLDIDICGPSQPHLMHMQGEEVHSSASGWSPVFHADFPNLGVMSIGFLIPSSNDPIIWRGPRKNGLIKQFLTDVDWGDLDYLVIDCPPGTSDEHLSIVTFLSGIPRTLGLIVTTPHELSLLDVRKEIGFCKKTGIKIIGVAENMSAYHCPNCQCSTPIFPGSTGGARKMCEDMEVPLLASIPIEVGIGVAADQGRPINSNDGVSHAIFSKLVSVFENYCKLNF</sequence>
<evidence type="ECO:0000256" key="3">
    <source>
        <dbReference type="ARBA" id="ARBA00022840"/>
    </source>
</evidence>
<dbReference type="InterPro" id="IPR027417">
    <property type="entry name" value="P-loop_NTPase"/>
</dbReference>
<organism evidence="6 7">
    <name type="scientific">Blepharisma stoltei</name>
    <dbReference type="NCBI Taxonomy" id="1481888"/>
    <lineage>
        <taxon>Eukaryota</taxon>
        <taxon>Sar</taxon>
        <taxon>Alveolata</taxon>
        <taxon>Ciliophora</taxon>
        <taxon>Postciliodesmatophora</taxon>
        <taxon>Heterotrichea</taxon>
        <taxon>Heterotrichida</taxon>
        <taxon>Blepharismidae</taxon>
        <taxon>Blepharisma</taxon>
    </lineage>
</organism>
<keyword evidence="7" id="KW-1185">Reference proteome</keyword>
<dbReference type="GO" id="GO:0051536">
    <property type="term" value="F:iron-sulfur cluster binding"/>
    <property type="evidence" value="ECO:0007669"/>
    <property type="project" value="UniProtKB-KW"/>
</dbReference>
<keyword evidence="4" id="KW-0408">Iron</keyword>
<comment type="caution">
    <text evidence="6">The sequence shown here is derived from an EMBL/GenBank/DDBJ whole genome shotgun (WGS) entry which is preliminary data.</text>
</comment>
<dbReference type="GO" id="GO:0016226">
    <property type="term" value="P:iron-sulfur cluster assembly"/>
    <property type="evidence" value="ECO:0007669"/>
    <property type="project" value="InterPro"/>
</dbReference>
<dbReference type="CDD" id="cd02037">
    <property type="entry name" value="Mrp_NBP35"/>
    <property type="match status" value="1"/>
</dbReference>
<evidence type="ECO:0008006" key="8">
    <source>
        <dbReference type="Google" id="ProtNLM"/>
    </source>
</evidence>
<dbReference type="Proteomes" id="UP001162131">
    <property type="component" value="Unassembled WGS sequence"/>
</dbReference>
<dbReference type="InterPro" id="IPR033756">
    <property type="entry name" value="YlxH/NBP35"/>
</dbReference>
<dbReference type="HAMAP" id="MF_02040">
    <property type="entry name" value="Mrp_NBP35"/>
    <property type="match status" value="1"/>
</dbReference>
<gene>
    <name evidence="6" type="ORF">BSTOLATCC_MIC3592</name>
</gene>
<evidence type="ECO:0000313" key="6">
    <source>
        <dbReference type="EMBL" id="CAG9311302.1"/>
    </source>
</evidence>
<keyword evidence="5" id="KW-0411">Iron-sulfur</keyword>
<dbReference type="InterPro" id="IPR019591">
    <property type="entry name" value="Mrp/NBP35_ATP-bd"/>
</dbReference>
<keyword evidence="1" id="KW-0479">Metal-binding</keyword>
<dbReference type="InterPro" id="IPR000808">
    <property type="entry name" value="Mrp-like_CS"/>
</dbReference>
<dbReference type="GO" id="GO:0046872">
    <property type="term" value="F:metal ion binding"/>
    <property type="evidence" value="ECO:0007669"/>
    <property type="project" value="UniProtKB-KW"/>
</dbReference>
<dbReference type="SUPFAM" id="SSF52540">
    <property type="entry name" value="P-loop containing nucleoside triphosphate hydrolases"/>
    <property type="match status" value="1"/>
</dbReference>
<evidence type="ECO:0000313" key="7">
    <source>
        <dbReference type="Proteomes" id="UP001162131"/>
    </source>
</evidence>
<keyword evidence="2" id="KW-0547">Nucleotide-binding</keyword>
<name>A0AAU9IDG1_9CILI</name>
<dbReference type="AlphaFoldDB" id="A0AAU9IDG1"/>
<accession>A0AAU9IDG1</accession>
<dbReference type="GO" id="GO:0140663">
    <property type="term" value="F:ATP-dependent FeS chaperone activity"/>
    <property type="evidence" value="ECO:0007669"/>
    <property type="project" value="InterPro"/>
</dbReference>
<dbReference type="GO" id="GO:0005524">
    <property type="term" value="F:ATP binding"/>
    <property type="evidence" value="ECO:0007669"/>
    <property type="project" value="UniProtKB-KW"/>
</dbReference>
<dbReference type="GO" id="GO:0005829">
    <property type="term" value="C:cytosol"/>
    <property type="evidence" value="ECO:0007669"/>
    <property type="project" value="TreeGrafter"/>
</dbReference>
<dbReference type="PANTHER" id="PTHR23264">
    <property type="entry name" value="NUCLEOTIDE-BINDING PROTEIN NBP35 YEAST -RELATED"/>
    <property type="match status" value="1"/>
</dbReference>
<dbReference type="Pfam" id="PF10609">
    <property type="entry name" value="ParA"/>
    <property type="match status" value="1"/>
</dbReference>
<reference evidence="6" key="1">
    <citation type="submission" date="2021-09" db="EMBL/GenBank/DDBJ databases">
        <authorList>
            <consortium name="AG Swart"/>
            <person name="Singh M."/>
            <person name="Singh A."/>
            <person name="Seah K."/>
            <person name="Emmerich C."/>
        </authorList>
    </citation>
    <scope>NUCLEOTIDE SEQUENCE</scope>
    <source>
        <strain evidence="6">ATCC30299</strain>
    </source>
</reference>
<evidence type="ECO:0000256" key="5">
    <source>
        <dbReference type="ARBA" id="ARBA00023014"/>
    </source>
</evidence>
<dbReference type="EMBL" id="CAJZBQ010000004">
    <property type="protein sequence ID" value="CAG9311302.1"/>
    <property type="molecule type" value="Genomic_DNA"/>
</dbReference>
<dbReference type="PROSITE" id="PS01215">
    <property type="entry name" value="MRP"/>
    <property type="match status" value="1"/>
</dbReference>
<protein>
    <recommendedName>
        <fullName evidence="8">Cytosolic Fe-S cluster assembly factor NUBP1 homolog</fullName>
    </recommendedName>
</protein>
<proteinExistence type="inferred from homology"/>
<keyword evidence="3" id="KW-0067">ATP-binding</keyword>
<evidence type="ECO:0000256" key="4">
    <source>
        <dbReference type="ARBA" id="ARBA00023004"/>
    </source>
</evidence>
<dbReference type="PANTHER" id="PTHR23264:SF19">
    <property type="entry name" value="CYTOSOLIC FE-S CLUSTER ASSEMBLY FACTOR NUBP2"/>
    <property type="match status" value="1"/>
</dbReference>
<dbReference type="Gene3D" id="3.40.50.300">
    <property type="entry name" value="P-loop containing nucleotide triphosphate hydrolases"/>
    <property type="match status" value="1"/>
</dbReference>
<evidence type="ECO:0000256" key="2">
    <source>
        <dbReference type="ARBA" id="ARBA00022741"/>
    </source>
</evidence>